<organism evidence="1 2">
    <name type="scientific">Coregonus suidteri</name>
    <dbReference type="NCBI Taxonomy" id="861788"/>
    <lineage>
        <taxon>Eukaryota</taxon>
        <taxon>Metazoa</taxon>
        <taxon>Chordata</taxon>
        <taxon>Craniata</taxon>
        <taxon>Vertebrata</taxon>
        <taxon>Euteleostomi</taxon>
        <taxon>Actinopterygii</taxon>
        <taxon>Neopterygii</taxon>
        <taxon>Teleostei</taxon>
        <taxon>Protacanthopterygii</taxon>
        <taxon>Salmoniformes</taxon>
        <taxon>Salmonidae</taxon>
        <taxon>Coregoninae</taxon>
        <taxon>Coregonus</taxon>
    </lineage>
</organism>
<evidence type="ECO:0000313" key="1">
    <source>
        <dbReference type="EMBL" id="KAK6305634.1"/>
    </source>
</evidence>
<dbReference type="PANTHER" id="PTHR44699:SF2">
    <property type="entry name" value="IMMUNOGLOBULIN SUPERFAMILY MEMBER 11-LIKE"/>
    <property type="match status" value="1"/>
</dbReference>
<gene>
    <name evidence="1" type="ORF">J4Q44_G00244140</name>
</gene>
<evidence type="ECO:0000313" key="2">
    <source>
        <dbReference type="Proteomes" id="UP001356427"/>
    </source>
</evidence>
<dbReference type="EMBL" id="JAGTTL010000022">
    <property type="protein sequence ID" value="KAK6305634.1"/>
    <property type="molecule type" value="Genomic_DNA"/>
</dbReference>
<dbReference type="InterPro" id="IPR042758">
    <property type="entry name" value="IGSF11"/>
</dbReference>
<name>A0AAN8L318_9TELE</name>
<sequence>MSPLSRLNIIWTFAPFSDPDSPTQVIVFDHGQVIENPSLRGRVGTQASPGVLTSSSTTHAYQTLAPIAAAGGQGTYEALSR</sequence>
<keyword evidence="2" id="KW-1185">Reference proteome</keyword>
<accession>A0AAN8L318</accession>
<protein>
    <submittedName>
        <fullName evidence="1">Uncharacterized protein</fullName>
    </submittedName>
</protein>
<dbReference type="Proteomes" id="UP001356427">
    <property type="component" value="Unassembled WGS sequence"/>
</dbReference>
<dbReference type="AlphaFoldDB" id="A0AAN8L318"/>
<proteinExistence type="predicted"/>
<dbReference type="PANTHER" id="PTHR44699">
    <property type="entry name" value="IMMUNOGLOBULIN SUPERFAMILY MEMBER 11"/>
    <property type="match status" value="1"/>
</dbReference>
<comment type="caution">
    <text evidence="1">The sequence shown here is derived from an EMBL/GenBank/DDBJ whole genome shotgun (WGS) entry which is preliminary data.</text>
</comment>
<reference evidence="1 2" key="1">
    <citation type="submission" date="2021-04" db="EMBL/GenBank/DDBJ databases">
        <authorList>
            <person name="De Guttry C."/>
            <person name="Zahm M."/>
            <person name="Klopp C."/>
            <person name="Cabau C."/>
            <person name="Louis A."/>
            <person name="Berthelot C."/>
            <person name="Parey E."/>
            <person name="Roest Crollius H."/>
            <person name="Montfort J."/>
            <person name="Robinson-Rechavi M."/>
            <person name="Bucao C."/>
            <person name="Bouchez O."/>
            <person name="Gislard M."/>
            <person name="Lluch J."/>
            <person name="Milhes M."/>
            <person name="Lampietro C."/>
            <person name="Lopez Roques C."/>
            <person name="Donnadieu C."/>
            <person name="Braasch I."/>
            <person name="Desvignes T."/>
            <person name="Postlethwait J."/>
            <person name="Bobe J."/>
            <person name="Wedekind C."/>
            <person name="Guiguen Y."/>
        </authorList>
    </citation>
    <scope>NUCLEOTIDE SEQUENCE [LARGE SCALE GENOMIC DNA]</scope>
    <source>
        <strain evidence="1">Cs_M1</strain>
        <tissue evidence="1">Blood</tissue>
    </source>
</reference>